<dbReference type="EMBL" id="BSBI01000005">
    <property type="protein sequence ID" value="GLF95353.1"/>
    <property type="molecule type" value="Genomic_DNA"/>
</dbReference>
<reference evidence="2 3" key="1">
    <citation type="submission" date="2022-10" db="EMBL/GenBank/DDBJ databases">
        <title>Draft genome sequence of Streptomyces sp. YSPA8.</title>
        <authorList>
            <person name="Moriuchi R."/>
            <person name="Dohra H."/>
            <person name="Yamamura H."/>
            <person name="Kodani S."/>
        </authorList>
    </citation>
    <scope>NUCLEOTIDE SEQUENCE [LARGE SCALE GENOMIC DNA]</scope>
    <source>
        <strain evidence="2 3">YSPA8</strain>
    </source>
</reference>
<dbReference type="Proteomes" id="UP001291653">
    <property type="component" value="Unassembled WGS sequence"/>
</dbReference>
<feature type="compositionally biased region" description="Pro residues" evidence="1">
    <location>
        <begin position="140"/>
        <end position="176"/>
    </location>
</feature>
<evidence type="ECO:0000256" key="1">
    <source>
        <dbReference type="SAM" id="MobiDB-lite"/>
    </source>
</evidence>
<keyword evidence="3" id="KW-1185">Reference proteome</keyword>
<dbReference type="InterPro" id="IPR046186">
    <property type="entry name" value="DUF6214"/>
</dbReference>
<proteinExistence type="predicted"/>
<gene>
    <name evidence="2" type="ORF">SYYSPA8_13670</name>
</gene>
<evidence type="ECO:0000313" key="3">
    <source>
        <dbReference type="Proteomes" id="UP001291653"/>
    </source>
</evidence>
<feature type="region of interest" description="Disordered" evidence="1">
    <location>
        <begin position="127"/>
        <end position="208"/>
    </location>
</feature>
<sequence length="260" mass="27620">MVQETTFLNANDQYDPGRALPYPAIWEIQGYGAVVADRVRERVRPPAGNGDSAGGGAGDRVLLSRWFDVRLTFADGTRLEVLAVVTEGRLTIEELRAEPPLPLPGMTVLAQRIRRPLEDACRAAALRAPRTRGPEEAPAGPVPAEPPPVESLPLPLLPDGPPAAPAPGSAPEPPPATDTGDSTCEGEGEGDADRHRVRSTTARGRAARRAAAQAYRAAQDRGADPVLAVMSATGRSRRGSLRLIAAARVDGLLSPRRHRR</sequence>
<protein>
    <submittedName>
        <fullName evidence="2">DUF6214 family protein</fullName>
    </submittedName>
</protein>
<organism evidence="2 3">
    <name type="scientific">Streptomyces yaizuensis</name>
    <dbReference type="NCBI Taxonomy" id="2989713"/>
    <lineage>
        <taxon>Bacteria</taxon>
        <taxon>Bacillati</taxon>
        <taxon>Actinomycetota</taxon>
        <taxon>Actinomycetes</taxon>
        <taxon>Kitasatosporales</taxon>
        <taxon>Streptomycetaceae</taxon>
        <taxon>Streptomyces</taxon>
    </lineage>
</organism>
<dbReference type="Pfam" id="PF19720">
    <property type="entry name" value="DUF6214"/>
    <property type="match status" value="1"/>
</dbReference>
<comment type="caution">
    <text evidence="2">The sequence shown here is derived from an EMBL/GenBank/DDBJ whole genome shotgun (WGS) entry which is preliminary data.</text>
</comment>
<dbReference type="RefSeq" id="WP_323447420.1">
    <property type="nucleotide sequence ID" value="NZ_BSBI01000005.1"/>
</dbReference>
<evidence type="ECO:0000313" key="2">
    <source>
        <dbReference type="EMBL" id="GLF95353.1"/>
    </source>
</evidence>
<accession>A0ABQ5NYB4</accession>
<name>A0ABQ5NYB4_9ACTN</name>